<keyword evidence="1" id="KW-0812">Transmembrane</keyword>
<keyword evidence="1" id="KW-1133">Transmembrane helix</keyword>
<accession>A0ABQ0DX53</accession>
<protein>
    <submittedName>
        <fullName evidence="2">Uncharacterized protein</fullName>
    </submittedName>
</protein>
<name>A0ABQ0DX53_9EUKA</name>
<reference evidence="2 3" key="1">
    <citation type="journal article" date="2019" name="PLoS Negl. Trop. Dis.">
        <title>Whole genome sequencing of Entamoeba nuttalli reveals mammalian host-related molecular signatures and a novel octapeptide-repeat surface protein.</title>
        <authorList>
            <person name="Tanaka M."/>
            <person name="Makiuchi T."/>
            <person name="Komiyama T."/>
            <person name="Shiina T."/>
            <person name="Osaki K."/>
            <person name="Tachibana H."/>
        </authorList>
    </citation>
    <scope>NUCLEOTIDE SEQUENCE [LARGE SCALE GENOMIC DNA]</scope>
    <source>
        <strain evidence="2 3">P19-061405</strain>
    </source>
</reference>
<dbReference type="Proteomes" id="UP001628156">
    <property type="component" value="Unassembled WGS sequence"/>
</dbReference>
<evidence type="ECO:0000313" key="2">
    <source>
        <dbReference type="EMBL" id="GAB1227440.1"/>
    </source>
</evidence>
<dbReference type="EMBL" id="BAAFRS010000340">
    <property type="protein sequence ID" value="GAB1227440.1"/>
    <property type="molecule type" value="Genomic_DNA"/>
</dbReference>
<keyword evidence="1" id="KW-0472">Membrane</keyword>
<feature type="transmembrane region" description="Helical" evidence="1">
    <location>
        <begin position="114"/>
        <end position="133"/>
    </location>
</feature>
<feature type="transmembrane region" description="Helical" evidence="1">
    <location>
        <begin position="88"/>
        <end position="108"/>
    </location>
</feature>
<organism evidence="2 3">
    <name type="scientific">Entamoeba nuttalli</name>
    <dbReference type="NCBI Taxonomy" id="412467"/>
    <lineage>
        <taxon>Eukaryota</taxon>
        <taxon>Amoebozoa</taxon>
        <taxon>Evosea</taxon>
        <taxon>Archamoebae</taxon>
        <taxon>Mastigamoebida</taxon>
        <taxon>Entamoebidae</taxon>
        <taxon>Entamoeba</taxon>
    </lineage>
</organism>
<sequence length="154" mass="17436">MTDTQPIQNQTNLTVLQRRKLRILNNNQDRLGLITGKIDKIEEKPITEEDVIHQQKQNTSIQQNIIQQQPSQTENKQESPIAHKLKNIGIAFLILFIGTFIAHFAGYSLLPSEFIEGFICCLFMVVAGILLLIRKLIQLLPALASPSSIPEHKE</sequence>
<evidence type="ECO:0000313" key="3">
    <source>
        <dbReference type="Proteomes" id="UP001628156"/>
    </source>
</evidence>
<keyword evidence="3" id="KW-1185">Reference proteome</keyword>
<comment type="caution">
    <text evidence="2">The sequence shown here is derived from an EMBL/GenBank/DDBJ whole genome shotgun (WGS) entry which is preliminary data.</text>
</comment>
<gene>
    <name evidence="2" type="ORF">ENUP19_0340G0021</name>
</gene>
<evidence type="ECO:0000256" key="1">
    <source>
        <dbReference type="SAM" id="Phobius"/>
    </source>
</evidence>
<proteinExistence type="predicted"/>